<dbReference type="NCBIfam" id="TIGR00481">
    <property type="entry name" value="YbhB/YbcL family Raf kinase inhibitor-like protein"/>
    <property type="match status" value="1"/>
</dbReference>
<sequence length="154" mass="16824">MDNISITSEEFGEGETIPAEYTCDDRNISPSLTWSGIPAGTKSIALIMDDPDAPRGTFVHWVLYGVPPETQGLPEAVPKNKTLSDGSRQGTTDFRKIGYGGPCPPPGKPHRYYFRVYALDTKLDLPPGISRADLENAMKGHILAKGELMGRYGR</sequence>
<dbReference type="Pfam" id="PF01161">
    <property type="entry name" value="PBP"/>
    <property type="match status" value="1"/>
</dbReference>
<dbReference type="PANTHER" id="PTHR30289:SF1">
    <property type="entry name" value="PEBP (PHOSPHATIDYLETHANOLAMINE-BINDING PROTEIN) FAMILY PROTEIN"/>
    <property type="match status" value="1"/>
</dbReference>
<dbReference type="InterPro" id="IPR005247">
    <property type="entry name" value="YbhB_YbcL/LppC-like"/>
</dbReference>
<dbReference type="RefSeq" id="WP_048088457.1">
    <property type="nucleotide sequence ID" value="NZ_JMIY01000001.1"/>
</dbReference>
<dbReference type="Gene3D" id="3.90.280.10">
    <property type="entry name" value="PEBP-like"/>
    <property type="match status" value="1"/>
</dbReference>
<gene>
    <name evidence="2" type="ORF">ANME2D_00268</name>
</gene>
<feature type="region of interest" description="Disordered" evidence="1">
    <location>
        <begin position="79"/>
        <end position="101"/>
    </location>
</feature>
<dbReference type="AlphaFoldDB" id="A0A062V9H3"/>
<evidence type="ECO:0000313" key="3">
    <source>
        <dbReference type="Proteomes" id="UP000027153"/>
    </source>
</evidence>
<dbReference type="InterPro" id="IPR008914">
    <property type="entry name" value="PEBP"/>
</dbReference>
<evidence type="ECO:0000256" key="1">
    <source>
        <dbReference type="SAM" id="MobiDB-lite"/>
    </source>
</evidence>
<evidence type="ECO:0000313" key="2">
    <source>
        <dbReference type="EMBL" id="KCZ73208.1"/>
    </source>
</evidence>
<reference evidence="2 3" key="1">
    <citation type="journal article" date="2013" name="Nature">
        <title>Anaerobic oxidation of methane coupled to nitrate reduction in a novel archaeal lineage.</title>
        <authorList>
            <person name="Haroon M.F."/>
            <person name="Hu S."/>
            <person name="Shi Y."/>
            <person name="Imelfort M."/>
            <person name="Keller J."/>
            <person name="Hugenholtz P."/>
            <person name="Yuan Z."/>
            <person name="Tyson G.W."/>
        </authorList>
    </citation>
    <scope>NUCLEOTIDE SEQUENCE [LARGE SCALE GENOMIC DNA]</scope>
    <source>
        <strain evidence="2 3">ANME-2d</strain>
    </source>
</reference>
<dbReference type="PANTHER" id="PTHR30289">
    <property type="entry name" value="UNCHARACTERIZED PROTEIN YBCL-RELATED"/>
    <property type="match status" value="1"/>
</dbReference>
<dbReference type="InterPro" id="IPR036610">
    <property type="entry name" value="PEBP-like_sf"/>
</dbReference>
<protein>
    <submittedName>
        <fullName evidence="2">Raf kinase inhibitor-like protein, YbhB/YbcL family</fullName>
    </submittedName>
</protein>
<dbReference type="SUPFAM" id="SSF49777">
    <property type="entry name" value="PEBP-like"/>
    <property type="match status" value="1"/>
</dbReference>
<feature type="compositionally biased region" description="Polar residues" evidence="1">
    <location>
        <begin position="81"/>
        <end position="92"/>
    </location>
</feature>
<name>A0A062V9H3_9EURY</name>
<organism evidence="2 3">
    <name type="scientific">Candidatus Methanoperedens nitratireducens</name>
    <dbReference type="NCBI Taxonomy" id="1392998"/>
    <lineage>
        <taxon>Archaea</taxon>
        <taxon>Methanobacteriati</taxon>
        <taxon>Methanobacteriota</taxon>
        <taxon>Stenosarchaea group</taxon>
        <taxon>Methanomicrobia</taxon>
        <taxon>Methanosarcinales</taxon>
        <taxon>ANME-2 cluster</taxon>
        <taxon>Candidatus Methanoperedentaceae</taxon>
        <taxon>Candidatus Methanoperedens</taxon>
    </lineage>
</organism>
<dbReference type="EMBL" id="JMIY01000001">
    <property type="protein sequence ID" value="KCZ73208.1"/>
    <property type="molecule type" value="Genomic_DNA"/>
</dbReference>
<keyword evidence="3" id="KW-1185">Reference proteome</keyword>
<proteinExistence type="predicted"/>
<comment type="caution">
    <text evidence="2">The sequence shown here is derived from an EMBL/GenBank/DDBJ whole genome shotgun (WGS) entry which is preliminary data.</text>
</comment>
<dbReference type="CDD" id="cd00865">
    <property type="entry name" value="PEBP_bact_arch"/>
    <property type="match status" value="1"/>
</dbReference>
<dbReference type="Proteomes" id="UP000027153">
    <property type="component" value="Unassembled WGS sequence"/>
</dbReference>
<accession>A0A062V9H3</accession>
<dbReference type="OrthoDB" id="28720at2157"/>